<organism evidence="1">
    <name type="scientific">Arundo donax</name>
    <name type="common">Giant reed</name>
    <name type="synonym">Donax arundinaceus</name>
    <dbReference type="NCBI Taxonomy" id="35708"/>
    <lineage>
        <taxon>Eukaryota</taxon>
        <taxon>Viridiplantae</taxon>
        <taxon>Streptophyta</taxon>
        <taxon>Embryophyta</taxon>
        <taxon>Tracheophyta</taxon>
        <taxon>Spermatophyta</taxon>
        <taxon>Magnoliopsida</taxon>
        <taxon>Liliopsida</taxon>
        <taxon>Poales</taxon>
        <taxon>Poaceae</taxon>
        <taxon>PACMAD clade</taxon>
        <taxon>Arundinoideae</taxon>
        <taxon>Arundineae</taxon>
        <taxon>Arundo</taxon>
    </lineage>
</organism>
<accession>A0A0A9JNB8</accession>
<reference evidence="1" key="2">
    <citation type="journal article" date="2015" name="Data Brief">
        <title>Shoot transcriptome of the giant reed, Arundo donax.</title>
        <authorList>
            <person name="Barrero R.A."/>
            <person name="Guerrero F.D."/>
            <person name="Moolhuijzen P."/>
            <person name="Goolsby J.A."/>
            <person name="Tidwell J."/>
            <person name="Bellgard S.E."/>
            <person name="Bellgard M.I."/>
        </authorList>
    </citation>
    <scope>NUCLEOTIDE SEQUENCE</scope>
    <source>
        <tissue evidence="1">Shoot tissue taken approximately 20 cm above the soil surface</tissue>
    </source>
</reference>
<dbReference type="AlphaFoldDB" id="A0A0A9JNB8"/>
<proteinExistence type="predicted"/>
<dbReference type="EMBL" id="GBRH01214378">
    <property type="protein sequence ID" value="JAD83517.1"/>
    <property type="molecule type" value="Transcribed_RNA"/>
</dbReference>
<name>A0A0A9JNB8_ARUDO</name>
<reference evidence="1" key="1">
    <citation type="submission" date="2014-09" db="EMBL/GenBank/DDBJ databases">
        <authorList>
            <person name="Magalhaes I.L.F."/>
            <person name="Oliveira U."/>
            <person name="Santos F.R."/>
            <person name="Vidigal T.H.D.A."/>
            <person name="Brescovit A.D."/>
            <person name="Santos A.J."/>
        </authorList>
    </citation>
    <scope>NUCLEOTIDE SEQUENCE</scope>
    <source>
        <tissue evidence="1">Shoot tissue taken approximately 20 cm above the soil surface</tissue>
    </source>
</reference>
<sequence>MESLEFLRASLSQAQVSRELIIWFLLLCVLRPLRNAYETANGPLSDPLDLCLFLLPWLEI</sequence>
<protein>
    <submittedName>
        <fullName evidence="1">Uncharacterized protein</fullName>
    </submittedName>
</protein>
<evidence type="ECO:0000313" key="1">
    <source>
        <dbReference type="EMBL" id="JAD83517.1"/>
    </source>
</evidence>